<comment type="caution">
    <text evidence="1">The sequence shown here is derived from an EMBL/GenBank/DDBJ whole genome shotgun (WGS) entry which is preliminary data.</text>
</comment>
<reference evidence="1" key="1">
    <citation type="submission" date="2016-10" db="EMBL/GenBank/DDBJ databases">
        <title>Sequence of Gallionella enrichment culture.</title>
        <authorList>
            <person name="Poehlein A."/>
            <person name="Muehling M."/>
            <person name="Daniel R."/>
        </authorList>
    </citation>
    <scope>NUCLEOTIDE SEQUENCE</scope>
</reference>
<name>A0A1J5RX35_9ZZZZ</name>
<sequence length="169" mass="18325">MKFRLLTAIAIVLTAPGALAQTHESMMQMMHHHQQDVAAGTPEALAPDTRRAVHFPRALREHTLASMRDHLLTLQKIQEALAKQDYDLAGNVAEQRLGMSSMALHDADEVAKYMPRGMQQAGMAMHRSASRFALAAGNASATGDVKPALEALSKVTANCVACHAAYRLK</sequence>
<dbReference type="GO" id="GO:0022900">
    <property type="term" value="P:electron transport chain"/>
    <property type="evidence" value="ECO:0007669"/>
    <property type="project" value="InterPro"/>
</dbReference>
<evidence type="ECO:0000313" key="1">
    <source>
        <dbReference type="EMBL" id="OIQ96620.1"/>
    </source>
</evidence>
<dbReference type="GO" id="GO:0005506">
    <property type="term" value="F:iron ion binding"/>
    <property type="evidence" value="ECO:0007669"/>
    <property type="project" value="InterPro"/>
</dbReference>
<dbReference type="SUPFAM" id="SSF47175">
    <property type="entry name" value="Cytochromes"/>
    <property type="match status" value="1"/>
</dbReference>
<evidence type="ECO:0008006" key="2">
    <source>
        <dbReference type="Google" id="ProtNLM"/>
    </source>
</evidence>
<dbReference type="Gene3D" id="1.20.120.10">
    <property type="entry name" value="Cytochrome c/b562"/>
    <property type="match status" value="1"/>
</dbReference>
<dbReference type="InterPro" id="IPR010980">
    <property type="entry name" value="Cyt_c/b562"/>
</dbReference>
<gene>
    <name evidence="1" type="ORF">GALL_213230</name>
</gene>
<dbReference type="EMBL" id="MLJW01000145">
    <property type="protein sequence ID" value="OIQ96620.1"/>
    <property type="molecule type" value="Genomic_DNA"/>
</dbReference>
<dbReference type="AlphaFoldDB" id="A0A1J5RX35"/>
<dbReference type="GO" id="GO:0020037">
    <property type="term" value="F:heme binding"/>
    <property type="evidence" value="ECO:0007669"/>
    <property type="project" value="InterPro"/>
</dbReference>
<dbReference type="GO" id="GO:0009055">
    <property type="term" value="F:electron transfer activity"/>
    <property type="evidence" value="ECO:0007669"/>
    <property type="project" value="InterPro"/>
</dbReference>
<proteinExistence type="predicted"/>
<accession>A0A1J5RX35</accession>
<organism evidence="1">
    <name type="scientific">mine drainage metagenome</name>
    <dbReference type="NCBI Taxonomy" id="410659"/>
    <lineage>
        <taxon>unclassified sequences</taxon>
        <taxon>metagenomes</taxon>
        <taxon>ecological metagenomes</taxon>
    </lineage>
</organism>
<protein>
    <recommendedName>
        <fullName evidence="2">Cytochrome C</fullName>
    </recommendedName>
</protein>